<evidence type="ECO:0000259" key="2">
    <source>
        <dbReference type="Pfam" id="PF13406"/>
    </source>
</evidence>
<dbReference type="AlphaFoldDB" id="A0A1T4TFR9"/>
<dbReference type="Gene3D" id="1.10.530.10">
    <property type="match status" value="1"/>
</dbReference>
<evidence type="ECO:0000313" key="3">
    <source>
        <dbReference type="EMBL" id="SKA39141.1"/>
    </source>
</evidence>
<keyword evidence="4" id="KW-1185">Reference proteome</keyword>
<sequence>MTLPPTPTTGGDTQQETPRSEAARAPGRVPASWKPALAASAAVLATLGVTGAVAGTVVHVVGSAAPDVMPPGPRDQGGHVDTVTGSEEGVFAAGPSEGETTADSRPSPEPRSVAEEISPVWLDRVSEYTGVPRRALQAYAAAQLTLMEEQPSCQVSWPTLAGIGLVESVHGTYAGGEIGPDGRTTVEIIGIPLNGENNTAVIRDTDGGELDGDTVWDRAVGPMQFIPTTWARWGADGDGDGVADPHDIDDTALAAARYLCAERRVLTESGGWWEAILSYNQSEEYGGDVLDAANSYADAASRATEGD</sequence>
<dbReference type="CDD" id="cd13399">
    <property type="entry name" value="Slt35-like"/>
    <property type="match status" value="1"/>
</dbReference>
<dbReference type="InterPro" id="IPR043426">
    <property type="entry name" value="MltB-like"/>
</dbReference>
<dbReference type="GO" id="GO:0008933">
    <property type="term" value="F:peptidoglycan lytic transglycosylase activity"/>
    <property type="evidence" value="ECO:0007669"/>
    <property type="project" value="TreeGrafter"/>
</dbReference>
<dbReference type="RefSeq" id="WP_235001207.1">
    <property type="nucleotide sequence ID" value="NZ_FUWS01000022.1"/>
</dbReference>
<feature type="region of interest" description="Disordered" evidence="1">
    <location>
        <begin position="89"/>
        <end position="115"/>
    </location>
</feature>
<reference evidence="3 4" key="1">
    <citation type="submission" date="2017-02" db="EMBL/GenBank/DDBJ databases">
        <authorList>
            <person name="Peterson S.W."/>
        </authorList>
    </citation>
    <scope>NUCLEOTIDE SEQUENCE [LARGE SCALE GENOMIC DNA]</scope>
    <source>
        <strain evidence="3 4">DSM 45154</strain>
    </source>
</reference>
<dbReference type="Pfam" id="PF13406">
    <property type="entry name" value="SLT_2"/>
    <property type="match status" value="1"/>
</dbReference>
<feature type="domain" description="Transglycosylase SLT" evidence="2">
    <location>
        <begin position="216"/>
        <end position="260"/>
    </location>
</feature>
<proteinExistence type="predicted"/>
<dbReference type="PANTHER" id="PTHR30163">
    <property type="entry name" value="MEMBRANE-BOUND LYTIC MUREIN TRANSGLYCOSYLASE B"/>
    <property type="match status" value="1"/>
</dbReference>
<feature type="region of interest" description="Disordered" evidence="1">
    <location>
        <begin position="1"/>
        <end position="32"/>
    </location>
</feature>
<gene>
    <name evidence="3" type="ORF">SAMN02745673_04936</name>
</gene>
<name>A0A1T4TFR9_9ACTN</name>
<dbReference type="GO" id="GO:0009253">
    <property type="term" value="P:peptidoglycan catabolic process"/>
    <property type="evidence" value="ECO:0007669"/>
    <property type="project" value="TreeGrafter"/>
</dbReference>
<accession>A0A1T4TFR9</accession>
<dbReference type="SUPFAM" id="SSF53955">
    <property type="entry name" value="Lysozyme-like"/>
    <property type="match status" value="1"/>
</dbReference>
<dbReference type="InterPro" id="IPR023346">
    <property type="entry name" value="Lysozyme-like_dom_sf"/>
</dbReference>
<evidence type="ECO:0000313" key="4">
    <source>
        <dbReference type="Proteomes" id="UP000190637"/>
    </source>
</evidence>
<organism evidence="3 4">
    <name type="scientific">Marinactinospora thermotolerans DSM 45154</name>
    <dbReference type="NCBI Taxonomy" id="1122192"/>
    <lineage>
        <taxon>Bacteria</taxon>
        <taxon>Bacillati</taxon>
        <taxon>Actinomycetota</taxon>
        <taxon>Actinomycetes</taxon>
        <taxon>Streptosporangiales</taxon>
        <taxon>Nocardiopsidaceae</taxon>
        <taxon>Marinactinospora</taxon>
    </lineage>
</organism>
<feature type="compositionally biased region" description="Low complexity" evidence="1">
    <location>
        <begin position="8"/>
        <end position="17"/>
    </location>
</feature>
<dbReference type="EMBL" id="FUWS01000022">
    <property type="protein sequence ID" value="SKA39141.1"/>
    <property type="molecule type" value="Genomic_DNA"/>
</dbReference>
<dbReference type="PANTHER" id="PTHR30163:SF8">
    <property type="entry name" value="LYTIC MUREIN TRANSGLYCOSYLASE"/>
    <property type="match status" value="1"/>
</dbReference>
<dbReference type="InterPro" id="IPR031304">
    <property type="entry name" value="SLT_2"/>
</dbReference>
<dbReference type="STRING" id="1122192.SAMN02745673_04936"/>
<evidence type="ECO:0000256" key="1">
    <source>
        <dbReference type="SAM" id="MobiDB-lite"/>
    </source>
</evidence>
<dbReference type="Proteomes" id="UP000190637">
    <property type="component" value="Unassembled WGS sequence"/>
</dbReference>
<protein>
    <submittedName>
        <fullName evidence="3">Membrane-bound lytic murein transglycosylase B</fullName>
    </submittedName>
</protein>